<feature type="compositionally biased region" description="Pro residues" evidence="11">
    <location>
        <begin position="144"/>
        <end position="156"/>
    </location>
</feature>
<evidence type="ECO:0000256" key="9">
    <source>
        <dbReference type="ARBA" id="ARBA00023136"/>
    </source>
</evidence>
<evidence type="ECO:0000313" key="13">
    <source>
        <dbReference type="EMBL" id="VFK17036.1"/>
    </source>
</evidence>
<organism evidence="13">
    <name type="scientific">Candidatus Kentrum sp. LPFa</name>
    <dbReference type="NCBI Taxonomy" id="2126335"/>
    <lineage>
        <taxon>Bacteria</taxon>
        <taxon>Pseudomonadati</taxon>
        <taxon>Pseudomonadota</taxon>
        <taxon>Gammaproteobacteria</taxon>
        <taxon>Candidatus Kentrum</taxon>
    </lineage>
</organism>
<dbReference type="GO" id="GO:0015891">
    <property type="term" value="P:siderophore transport"/>
    <property type="evidence" value="ECO:0007669"/>
    <property type="project" value="InterPro"/>
</dbReference>
<dbReference type="GO" id="GO:0031992">
    <property type="term" value="F:energy transducer activity"/>
    <property type="evidence" value="ECO:0007669"/>
    <property type="project" value="InterPro"/>
</dbReference>
<dbReference type="AlphaFoldDB" id="A0A450WJ32"/>
<evidence type="ECO:0000256" key="5">
    <source>
        <dbReference type="ARBA" id="ARBA00022519"/>
    </source>
</evidence>
<feature type="region of interest" description="Disordered" evidence="11">
    <location>
        <begin position="71"/>
        <end position="156"/>
    </location>
</feature>
<dbReference type="GO" id="GO:0030288">
    <property type="term" value="C:outer membrane-bounded periplasmic space"/>
    <property type="evidence" value="ECO:0007669"/>
    <property type="project" value="InterPro"/>
</dbReference>
<evidence type="ECO:0000256" key="6">
    <source>
        <dbReference type="ARBA" id="ARBA00022692"/>
    </source>
</evidence>
<dbReference type="PROSITE" id="PS52015">
    <property type="entry name" value="TONB_CTD"/>
    <property type="match status" value="1"/>
</dbReference>
<dbReference type="EMBL" id="CAADFK010000108">
    <property type="protein sequence ID" value="VFK17036.1"/>
    <property type="molecule type" value="Genomic_DNA"/>
</dbReference>
<keyword evidence="9 10" id="KW-0472">Membrane</keyword>
<keyword evidence="8 10" id="KW-1133">Transmembrane helix</keyword>
<keyword evidence="5 10" id="KW-0997">Cell inner membrane</keyword>
<keyword evidence="4 10" id="KW-1003">Cell membrane</keyword>
<feature type="transmembrane region" description="Helical" evidence="10">
    <location>
        <begin position="21"/>
        <end position="46"/>
    </location>
</feature>
<dbReference type="Gene3D" id="3.30.1150.10">
    <property type="match status" value="1"/>
</dbReference>
<comment type="function">
    <text evidence="10">Interacts with outer membrane receptor proteins that carry out high-affinity binding and energy dependent uptake into the periplasmic space of specific substrates. It could act to transduce energy from the cytoplasmic membrane to specific energy-requiring processes in the outer membrane, resulting in the release into the periplasm of ligands bound by these outer membrane proteins.</text>
</comment>
<evidence type="ECO:0000256" key="8">
    <source>
        <dbReference type="ARBA" id="ARBA00022989"/>
    </source>
</evidence>
<proteinExistence type="inferred from homology"/>
<protein>
    <recommendedName>
        <fullName evidence="10">Protein TonB</fullName>
    </recommendedName>
</protein>
<dbReference type="GO" id="GO:0055085">
    <property type="term" value="P:transmembrane transport"/>
    <property type="evidence" value="ECO:0007669"/>
    <property type="project" value="InterPro"/>
</dbReference>
<keyword evidence="10" id="KW-0735">Signal-anchor</keyword>
<evidence type="ECO:0000256" key="1">
    <source>
        <dbReference type="ARBA" id="ARBA00004383"/>
    </source>
</evidence>
<dbReference type="Pfam" id="PF03544">
    <property type="entry name" value="TonB_C"/>
    <property type="match status" value="1"/>
</dbReference>
<dbReference type="PRINTS" id="PR01374">
    <property type="entry name" value="TONBPROTEIN"/>
</dbReference>
<dbReference type="SUPFAM" id="SSF74653">
    <property type="entry name" value="TolA/TonB C-terminal domain"/>
    <property type="match status" value="1"/>
</dbReference>
<evidence type="ECO:0000256" key="4">
    <source>
        <dbReference type="ARBA" id="ARBA00022475"/>
    </source>
</evidence>
<gene>
    <name evidence="13" type="ORF">BECKLPF1236B_GA0070989_11087</name>
</gene>
<accession>A0A450WJ32</accession>
<reference evidence="13" key="1">
    <citation type="submission" date="2019-02" db="EMBL/GenBank/DDBJ databases">
        <authorList>
            <person name="Gruber-Vodicka R. H."/>
            <person name="Seah K. B. B."/>
        </authorList>
    </citation>
    <scope>NUCLEOTIDE SEQUENCE</scope>
    <source>
        <strain evidence="13">BECK_S313</strain>
    </source>
</reference>
<dbReference type="InterPro" id="IPR051045">
    <property type="entry name" value="TonB-dependent_transducer"/>
</dbReference>
<feature type="domain" description="TonB C-terminal" evidence="12">
    <location>
        <begin position="170"/>
        <end position="262"/>
    </location>
</feature>
<keyword evidence="6 10" id="KW-0812">Transmembrane</keyword>
<dbReference type="GO" id="GO:0015031">
    <property type="term" value="P:protein transport"/>
    <property type="evidence" value="ECO:0007669"/>
    <property type="project" value="UniProtKB-UniRule"/>
</dbReference>
<keyword evidence="3 10" id="KW-0813">Transport</keyword>
<dbReference type="InterPro" id="IPR003538">
    <property type="entry name" value="TonB"/>
</dbReference>
<evidence type="ECO:0000256" key="2">
    <source>
        <dbReference type="ARBA" id="ARBA00006555"/>
    </source>
</evidence>
<evidence type="ECO:0000256" key="11">
    <source>
        <dbReference type="SAM" id="MobiDB-lite"/>
    </source>
</evidence>
<dbReference type="InterPro" id="IPR037682">
    <property type="entry name" value="TonB_C"/>
</dbReference>
<feature type="compositionally biased region" description="Basic and acidic residues" evidence="11">
    <location>
        <begin position="85"/>
        <end position="118"/>
    </location>
</feature>
<comment type="subcellular location">
    <subcellularLocation>
        <location evidence="1 10">Cell inner membrane</location>
        <topology evidence="1 10">Single-pass membrane protein</topology>
        <orientation evidence="1 10">Periplasmic side</orientation>
    </subcellularLocation>
</comment>
<dbReference type="GO" id="GO:0098797">
    <property type="term" value="C:plasma membrane protein complex"/>
    <property type="evidence" value="ECO:0007669"/>
    <property type="project" value="TreeGrafter"/>
</dbReference>
<keyword evidence="7 10" id="KW-0653">Protein transport</keyword>
<evidence type="ECO:0000256" key="3">
    <source>
        <dbReference type="ARBA" id="ARBA00022448"/>
    </source>
</evidence>
<evidence type="ECO:0000259" key="12">
    <source>
        <dbReference type="PROSITE" id="PS52015"/>
    </source>
</evidence>
<dbReference type="PANTHER" id="PTHR33446">
    <property type="entry name" value="PROTEIN TONB-RELATED"/>
    <property type="match status" value="1"/>
</dbReference>
<evidence type="ECO:0000256" key="7">
    <source>
        <dbReference type="ARBA" id="ARBA00022927"/>
    </source>
</evidence>
<sequence>MNAPLVGKDNQTAGLPTRKIASLPIGFLVSGLLHLAIVSALILSFVEPADDPDGDAPISLTLAMFETLPEGSAPITPQAEPPIPQEEKTEKSKKDSEPVPKPEPKKTISKKTEREFEPRPAPSKVPKPVKTTARKVTESQPATHPEPAPTISPAPVKPLRSAIAAREEKNYLAMLRARIERKKYYPRTSQRRGEEGRVIVGFVIRKNGEITDMAIVRSSGIRRLDDAALKTLRRITPFEPIPAALGRGQWKLSIPLSYNLQD</sequence>
<dbReference type="InterPro" id="IPR006260">
    <property type="entry name" value="TonB/TolA_C"/>
</dbReference>
<dbReference type="NCBIfam" id="TIGR01352">
    <property type="entry name" value="tonB_Cterm"/>
    <property type="match status" value="1"/>
</dbReference>
<evidence type="ECO:0000256" key="10">
    <source>
        <dbReference type="RuleBase" id="RU362123"/>
    </source>
</evidence>
<comment type="similarity">
    <text evidence="2 10">Belongs to the TonB family.</text>
</comment>
<dbReference type="PANTHER" id="PTHR33446:SF2">
    <property type="entry name" value="PROTEIN TONB"/>
    <property type="match status" value="1"/>
</dbReference>
<name>A0A450WJ32_9GAMM</name>